<dbReference type="SUPFAM" id="SSF51182">
    <property type="entry name" value="RmlC-like cupins"/>
    <property type="match status" value="1"/>
</dbReference>
<organism evidence="2 3">
    <name type="scientific">Brevirhabdus pacifica</name>
    <dbReference type="NCBI Taxonomy" id="1267768"/>
    <lineage>
        <taxon>Bacteria</taxon>
        <taxon>Pseudomonadati</taxon>
        <taxon>Pseudomonadota</taxon>
        <taxon>Alphaproteobacteria</taxon>
        <taxon>Rhodobacterales</taxon>
        <taxon>Paracoccaceae</taxon>
        <taxon>Brevirhabdus</taxon>
    </lineage>
</organism>
<dbReference type="AlphaFoldDB" id="A0A1U7DIB5"/>
<accession>A0A1U7DIB5</accession>
<keyword evidence="3" id="KW-1185">Reference proteome</keyword>
<dbReference type="InterPro" id="IPR025979">
    <property type="entry name" value="ChrR-like_cupin_dom"/>
</dbReference>
<dbReference type="InterPro" id="IPR041916">
    <property type="entry name" value="Anti_sigma_zinc_sf"/>
</dbReference>
<dbReference type="Gene3D" id="1.10.10.1320">
    <property type="entry name" value="Anti-sigma factor, zinc-finger domain"/>
    <property type="match status" value="1"/>
</dbReference>
<protein>
    <submittedName>
        <fullName evidence="2">Transcriptional regulator</fullName>
    </submittedName>
</protein>
<feature type="domain" description="ChrR-like cupin" evidence="1">
    <location>
        <begin position="115"/>
        <end position="205"/>
    </location>
</feature>
<sequence length="226" mass="23478">MTPRPAPRHHPDAALLMAHAAGTLPEAFSLVVATHVSLCDTCRVELAAHEETGGALLEMMAEGGSGRHEAAMDQDGVLEKVLERAQALPEAAPPAPPAPGTDLPEPLAAYVGGGMDAIPWRRVGGGIRQAVLETGPDASARLLYIPGGRAVPDHGHRGLELTLVLSGAFSDSEDRFGPGDLELATPELEHTPVAEPGAPCICLAATDAPLRFTGLLPRLAQRLMGI</sequence>
<dbReference type="Proteomes" id="UP000187266">
    <property type="component" value="Chromosome"/>
</dbReference>
<accession>A0A2M9DCW4</accession>
<dbReference type="InterPro" id="IPR014710">
    <property type="entry name" value="RmlC-like_jellyroll"/>
</dbReference>
<evidence type="ECO:0000259" key="1">
    <source>
        <dbReference type="Pfam" id="PF12973"/>
    </source>
</evidence>
<dbReference type="NCBIfam" id="TIGR02451">
    <property type="entry name" value="anti_sig_ChrR"/>
    <property type="match status" value="1"/>
</dbReference>
<name>A0A1U7DIB5_9RHOB</name>
<proteinExistence type="predicted"/>
<dbReference type="InterPro" id="IPR012807">
    <property type="entry name" value="Anti-sigma_ChrR"/>
</dbReference>
<dbReference type="Gene3D" id="2.60.120.10">
    <property type="entry name" value="Jelly Rolls"/>
    <property type="match status" value="1"/>
</dbReference>
<dbReference type="Pfam" id="PF12973">
    <property type="entry name" value="Cupin_7"/>
    <property type="match status" value="1"/>
</dbReference>
<dbReference type="RefSeq" id="WP_076979723.1">
    <property type="nucleotide sequence ID" value="NZ_CP019124.1"/>
</dbReference>
<evidence type="ECO:0000313" key="2">
    <source>
        <dbReference type="EMBL" id="APX89701.1"/>
    </source>
</evidence>
<dbReference type="InterPro" id="IPR011051">
    <property type="entry name" value="RmlC_Cupin_sf"/>
</dbReference>
<dbReference type="EMBL" id="CP019124">
    <property type="protein sequence ID" value="APX89701.1"/>
    <property type="molecule type" value="Genomic_DNA"/>
</dbReference>
<reference evidence="2 3" key="1">
    <citation type="submission" date="2017-01" db="EMBL/GenBank/DDBJ databases">
        <title>Genomic analysis of Xuhuaishuia manganoxidans DY6-4.</title>
        <authorList>
            <person name="Wang X."/>
        </authorList>
    </citation>
    <scope>NUCLEOTIDE SEQUENCE [LARGE SCALE GENOMIC DNA]</scope>
    <source>
        <strain evidence="2 3">DY6-4</strain>
    </source>
</reference>
<gene>
    <name evidence="2" type="ORF">BV394_08205</name>
</gene>
<dbReference type="STRING" id="1267768.BV394_08205"/>
<dbReference type="CDD" id="cd20301">
    <property type="entry name" value="cupin_ChrR"/>
    <property type="match status" value="1"/>
</dbReference>
<evidence type="ECO:0000313" key="3">
    <source>
        <dbReference type="Proteomes" id="UP000187266"/>
    </source>
</evidence>
<dbReference type="OrthoDB" id="2988517at2"/>